<comment type="caution">
    <text evidence="3">The sequence shown here is derived from an EMBL/GenBank/DDBJ whole genome shotgun (WGS) entry which is preliminary data.</text>
</comment>
<reference evidence="3 4" key="1">
    <citation type="submission" date="2020-08" db="EMBL/GenBank/DDBJ databases">
        <title>Genomic Encyclopedia of Type Strains, Phase IV (KMG-IV): sequencing the most valuable type-strain genomes for metagenomic binning, comparative biology and taxonomic classification.</title>
        <authorList>
            <person name="Goeker M."/>
        </authorList>
    </citation>
    <scope>NUCLEOTIDE SEQUENCE [LARGE SCALE GENOMIC DNA]</scope>
    <source>
        <strain evidence="3 4">DSM 17454</strain>
    </source>
</reference>
<organism evidence="3 4">
    <name type="scientific">Aminobacter carboxidus</name>
    <dbReference type="NCBI Taxonomy" id="376165"/>
    <lineage>
        <taxon>Bacteria</taxon>
        <taxon>Pseudomonadati</taxon>
        <taxon>Pseudomonadota</taxon>
        <taxon>Alphaproteobacteria</taxon>
        <taxon>Hyphomicrobiales</taxon>
        <taxon>Phyllobacteriaceae</taxon>
        <taxon>Aminobacter</taxon>
    </lineage>
</organism>
<dbReference type="PANTHER" id="PTHR31528:SF15">
    <property type="entry name" value="RIBOFLAVIN-BINDING PROTEIN RIBY"/>
    <property type="match status" value="1"/>
</dbReference>
<evidence type="ECO:0000256" key="1">
    <source>
        <dbReference type="SAM" id="SignalP"/>
    </source>
</evidence>
<dbReference type="InterPro" id="IPR015168">
    <property type="entry name" value="SsuA/THI5"/>
</dbReference>
<dbReference type="InterPro" id="IPR027939">
    <property type="entry name" value="NMT1/THI5"/>
</dbReference>
<feature type="domain" description="SsuA/THI5-like" evidence="2">
    <location>
        <begin position="53"/>
        <end position="262"/>
    </location>
</feature>
<dbReference type="Gene3D" id="3.40.190.10">
    <property type="entry name" value="Periplasmic binding protein-like II"/>
    <property type="match status" value="2"/>
</dbReference>
<accession>A0A8E1WK18</accession>
<dbReference type="EMBL" id="JACHGI010000015">
    <property type="protein sequence ID" value="MBB6469319.1"/>
    <property type="molecule type" value="Genomic_DNA"/>
</dbReference>
<dbReference type="Pfam" id="PF09084">
    <property type="entry name" value="NMT1"/>
    <property type="match status" value="1"/>
</dbReference>
<sequence length="336" mass="36787">MHNQQWEKKLSKILRIMSLVMFAYSSAMLSTPAWAADPVKLRFSWKLKGEYGFFYLGKEKGLYQRNNVDLDLGEGAGAQAALGALVQGNEDVVIVPAIFAISAIQKGMPVKIAAIYQKRTPFAFISKLDHAVTKPSEIEGRSLAVSVGDTATTYLGAFCKANNVDCNKIQQIQLDPQLKIPQFMQGRVDLITIYTNVDLPLIEQRTGMKFAVLDLPNFGLSVPGLAAVVSDRGIAEKPDVLKRFLQATKEAIELTREDPASATAALLQAWSAAPSQELVQQQIVATSATLDTGSEKPIGWISDDLINEALDLISTNGEIGERRPPSDFYTNELLEK</sequence>
<dbReference type="AlphaFoldDB" id="A0A8E1WK18"/>
<dbReference type="PANTHER" id="PTHR31528">
    <property type="entry name" value="4-AMINO-5-HYDROXYMETHYL-2-METHYLPYRIMIDINE PHOSPHATE SYNTHASE THI11-RELATED"/>
    <property type="match status" value="1"/>
</dbReference>
<proteinExistence type="predicted"/>
<evidence type="ECO:0000313" key="3">
    <source>
        <dbReference type="EMBL" id="MBB6469319.1"/>
    </source>
</evidence>
<protein>
    <submittedName>
        <fullName evidence="3">NitT/TauT family transport system substrate-binding protein</fullName>
    </submittedName>
</protein>
<feature type="signal peptide" evidence="1">
    <location>
        <begin position="1"/>
        <end position="35"/>
    </location>
</feature>
<keyword evidence="1" id="KW-0732">Signal</keyword>
<name>A0A8E1WK18_9HYPH</name>
<gene>
    <name evidence="3" type="ORF">HNQ96_005208</name>
</gene>
<evidence type="ECO:0000313" key="4">
    <source>
        <dbReference type="Proteomes" id="UP000532373"/>
    </source>
</evidence>
<dbReference type="Proteomes" id="UP000532373">
    <property type="component" value="Unassembled WGS sequence"/>
</dbReference>
<dbReference type="GO" id="GO:0009228">
    <property type="term" value="P:thiamine biosynthetic process"/>
    <property type="evidence" value="ECO:0007669"/>
    <property type="project" value="InterPro"/>
</dbReference>
<evidence type="ECO:0000259" key="2">
    <source>
        <dbReference type="Pfam" id="PF09084"/>
    </source>
</evidence>
<feature type="chain" id="PRO_5034186781" evidence="1">
    <location>
        <begin position="36"/>
        <end position="336"/>
    </location>
</feature>
<dbReference type="SUPFAM" id="SSF53850">
    <property type="entry name" value="Periplasmic binding protein-like II"/>
    <property type="match status" value="1"/>
</dbReference>